<evidence type="ECO:0000313" key="4">
    <source>
        <dbReference type="Proteomes" id="UP000317940"/>
    </source>
</evidence>
<evidence type="ECO:0000259" key="2">
    <source>
        <dbReference type="SMART" id="SM00458"/>
    </source>
</evidence>
<dbReference type="PROSITE" id="PS50231">
    <property type="entry name" value="RICIN_B_LECTIN"/>
    <property type="match status" value="2"/>
</dbReference>
<sequence length="725" mass="75307">MSTPRQRLGGALAALALAVTGPVLATPANAATPAAAPAFSVTVGSSGSYAYPDDTPAFPFTDKDGSFHVQESDSLYGATDPRQWSFYTGSNFDTATPDNALDNAVNPANSNDRNNDTTWRCDNSPTGLSATNAPAGSGYAQRNYCDLSSVWVDPDTGDWYGLVHNEFTPQPFGDGIHFDAIDYAKSTDQGRTWTIEDHVITSPYSTTRGDANAFPQQTYYYGDGDQRLFVDTASGYFYVFYGSRIVDKNGSWGDFLSHVARAPISGKMAPGTWQKWYDGAWSQPGVGGQESDLVPADAANPNGYLAPSAEYNPANPGTVSQQLSAGTLQPTSPLFVMNITYDAYLGLYLGTPQAVDQSGNAPQQVYATSDLASEKWTLLGDTGSYHTASWYRWFLDSANRTGTGIVGKQFRLYCAYGCSNGSSGEYANLTVDAASPAPAPFDPAKTYQIGSGGQLLTQAGKRAAAAKAASTSAAWSFSAVGDGSYLITNAASGGHLGVDASGNAGRAWGAATTVTTATGVGQQWFVIPAGGSYRLVNRYSGLVLALNGSASETTPLRTWTDTTGSAVGGGRTAAQQTLAITAVGGTGGGSITGAHPLTAAGKALDDPNHSTTAGTQLITWTPNGGANQSWQFAQQADGSYQLTNAQSGLCADVSGGSTAAGAQVIQWSCTGAANQHWRLSRNADGSYTVSSVRSGLLLTTASGNDGALVTQQADSGSASQHWTIG</sequence>
<evidence type="ECO:0000256" key="1">
    <source>
        <dbReference type="SAM" id="SignalP"/>
    </source>
</evidence>
<protein>
    <submittedName>
        <fullName evidence="3">Ricin-type beta-trefoil lectin protein</fullName>
    </submittedName>
</protein>
<dbReference type="CDD" id="cd00161">
    <property type="entry name" value="beta-trefoil_Ricin-like"/>
    <property type="match status" value="1"/>
</dbReference>
<dbReference type="AlphaFoldDB" id="A0A561SDN9"/>
<feature type="signal peptide" evidence="1">
    <location>
        <begin position="1"/>
        <end position="25"/>
    </location>
</feature>
<keyword evidence="1" id="KW-0732">Signal</keyword>
<reference evidence="3 4" key="1">
    <citation type="submission" date="2019-06" db="EMBL/GenBank/DDBJ databases">
        <title>Sequencing the genomes of 1000 actinobacteria strains.</title>
        <authorList>
            <person name="Klenk H.-P."/>
        </authorList>
    </citation>
    <scope>NUCLEOTIDE SEQUENCE [LARGE SCALE GENOMIC DNA]</scope>
    <source>
        <strain evidence="3 4">DSM 44826</strain>
    </source>
</reference>
<dbReference type="Pfam" id="PF14200">
    <property type="entry name" value="RicinB_lectin_2"/>
    <property type="match status" value="2"/>
</dbReference>
<dbReference type="InterPro" id="IPR035992">
    <property type="entry name" value="Ricin_B-like_lectins"/>
</dbReference>
<dbReference type="GO" id="GO:0030246">
    <property type="term" value="F:carbohydrate binding"/>
    <property type="evidence" value="ECO:0007669"/>
    <property type="project" value="UniProtKB-KW"/>
</dbReference>
<dbReference type="SMART" id="SM00458">
    <property type="entry name" value="RICIN"/>
    <property type="match status" value="2"/>
</dbReference>
<dbReference type="EMBL" id="VIWT01000006">
    <property type="protein sequence ID" value="TWF72977.1"/>
    <property type="molecule type" value="Genomic_DNA"/>
</dbReference>
<accession>A0A561SDN9</accession>
<feature type="domain" description="Ricin B lectin" evidence="2">
    <location>
        <begin position="588"/>
        <end position="725"/>
    </location>
</feature>
<feature type="domain" description="Ricin B lectin" evidence="2">
    <location>
        <begin position="445"/>
        <end position="572"/>
    </location>
</feature>
<name>A0A561SDN9_9ACTN</name>
<organism evidence="3 4">
    <name type="scientific">Kitasatospora viridis</name>
    <dbReference type="NCBI Taxonomy" id="281105"/>
    <lineage>
        <taxon>Bacteria</taxon>
        <taxon>Bacillati</taxon>
        <taxon>Actinomycetota</taxon>
        <taxon>Actinomycetes</taxon>
        <taxon>Kitasatosporales</taxon>
        <taxon>Streptomycetaceae</taxon>
        <taxon>Kitasatospora</taxon>
    </lineage>
</organism>
<evidence type="ECO:0000313" key="3">
    <source>
        <dbReference type="EMBL" id="TWF72977.1"/>
    </source>
</evidence>
<keyword evidence="4" id="KW-1185">Reference proteome</keyword>
<dbReference type="Gene3D" id="2.80.10.50">
    <property type="match status" value="4"/>
</dbReference>
<keyword evidence="3" id="KW-0430">Lectin</keyword>
<dbReference type="RefSeq" id="WP_145910961.1">
    <property type="nucleotide sequence ID" value="NZ_BAAAMZ010000051.1"/>
</dbReference>
<proteinExistence type="predicted"/>
<feature type="chain" id="PRO_5039013051" evidence="1">
    <location>
        <begin position="26"/>
        <end position="725"/>
    </location>
</feature>
<comment type="caution">
    <text evidence="3">The sequence shown here is derived from an EMBL/GenBank/DDBJ whole genome shotgun (WGS) entry which is preliminary data.</text>
</comment>
<dbReference type="SUPFAM" id="SSF50370">
    <property type="entry name" value="Ricin B-like lectins"/>
    <property type="match status" value="2"/>
</dbReference>
<dbReference type="Proteomes" id="UP000317940">
    <property type="component" value="Unassembled WGS sequence"/>
</dbReference>
<dbReference type="OrthoDB" id="9135253at2"/>
<dbReference type="InterPro" id="IPR000772">
    <property type="entry name" value="Ricin_B_lectin"/>
</dbReference>
<gene>
    <name evidence="3" type="ORF">FHX73_16128</name>
</gene>